<dbReference type="CDD" id="cd10440">
    <property type="entry name" value="GIY-YIG_COG3680"/>
    <property type="match status" value="1"/>
</dbReference>
<sequence length="300" mass="32380">MLDVVEYAFEGDRQCARDYLRGLPVGAFYTYVLLTPGGLPFYVGKGKGDRVLQHEAEALRNSKIHKTNPYKCNKIRKIVGLGDSVGYRIDRVYELDEIACLKREQALISHYGRRCDGGVLTNLAAGLGSPAARDPLSAERHAATLSGVVEGDGERTALNLYLQSLGAVASVPIKPLAAYRSRLVGAYPSPKALKNASLRNGLTIVASVLASGLRITSGTIVPRKFMIAPEAENWPLDGPPPEVVEGVIENGAASDILKLGLVSLVRADRPEDEGFRIDAGQAARIIGLVGRDYLEEWDLV</sequence>
<evidence type="ECO:0000313" key="2">
    <source>
        <dbReference type="EMBL" id="MBT0956083.1"/>
    </source>
</evidence>
<evidence type="ECO:0000313" key="3">
    <source>
        <dbReference type="Proteomes" id="UP001315686"/>
    </source>
</evidence>
<proteinExistence type="predicted"/>
<name>A0AAP2G2W6_9RHOB</name>
<accession>A0AAP2G2W6</accession>
<evidence type="ECO:0000259" key="1">
    <source>
        <dbReference type="PROSITE" id="PS50164"/>
    </source>
</evidence>
<organism evidence="2 3">
    <name type="scientific">Harenicola maris</name>
    <dbReference type="NCBI Taxonomy" id="2841044"/>
    <lineage>
        <taxon>Bacteria</taxon>
        <taxon>Pseudomonadati</taxon>
        <taxon>Pseudomonadota</taxon>
        <taxon>Alphaproteobacteria</taxon>
        <taxon>Rhodobacterales</taxon>
        <taxon>Paracoccaceae</taxon>
        <taxon>Harenicola</taxon>
    </lineage>
</organism>
<dbReference type="RefSeq" id="WP_327792297.1">
    <property type="nucleotide sequence ID" value="NZ_JADQAZ010000001.1"/>
</dbReference>
<feature type="domain" description="GIY-YIG" evidence="1">
    <location>
        <begin position="26"/>
        <end position="117"/>
    </location>
</feature>
<dbReference type="InterPro" id="IPR000305">
    <property type="entry name" value="GIY-YIG_endonuc"/>
</dbReference>
<comment type="caution">
    <text evidence="2">The sequence shown here is derived from an EMBL/GenBank/DDBJ whole genome shotgun (WGS) entry which is preliminary data.</text>
</comment>
<keyword evidence="3" id="KW-1185">Reference proteome</keyword>
<dbReference type="Proteomes" id="UP001315686">
    <property type="component" value="Unassembled WGS sequence"/>
</dbReference>
<gene>
    <name evidence="2" type="ORF">IV417_01675</name>
</gene>
<protein>
    <submittedName>
        <fullName evidence="2">GIY-YIG nuclease family protein</fullName>
    </submittedName>
</protein>
<reference evidence="2 3" key="1">
    <citation type="journal article" date="2021" name="Arch. Microbiol.">
        <title>Harenicola maris gen. nov., sp. nov. isolated from the Sea of Japan shallow sediments.</title>
        <authorList>
            <person name="Romanenko L.A."/>
            <person name="Kurilenko V.V."/>
            <person name="Chernysheva N.Y."/>
            <person name="Tekutyeva L.A."/>
            <person name="Velansky P.V."/>
            <person name="Svetashev V.I."/>
            <person name="Isaeva M.P."/>
        </authorList>
    </citation>
    <scope>NUCLEOTIDE SEQUENCE [LARGE SCALE GENOMIC DNA]</scope>
    <source>
        <strain evidence="2 3">KMM 3653</strain>
    </source>
</reference>
<dbReference type="AlphaFoldDB" id="A0AAP2G2W6"/>
<dbReference type="EMBL" id="JADQAZ010000001">
    <property type="protein sequence ID" value="MBT0956083.1"/>
    <property type="molecule type" value="Genomic_DNA"/>
</dbReference>
<dbReference type="PROSITE" id="PS50164">
    <property type="entry name" value="GIY_YIG"/>
    <property type="match status" value="1"/>
</dbReference>